<dbReference type="PANTHER" id="PTHR35769:SF2">
    <property type="entry name" value="CALCINEURIN-LIKE METALLO-PHOSPHOESTERASE SUPERFAMILY PROTEIN"/>
    <property type="match status" value="1"/>
</dbReference>
<feature type="region of interest" description="Disordered" evidence="1">
    <location>
        <begin position="549"/>
        <end position="594"/>
    </location>
</feature>
<sequence length="611" mass="63137">MQFLRGSLPWHLRAPNAHANCEAHSKTGASSPRTAPRRFISWAMSALGFHPSTMPRQPAAIAADAAASTPPTAAINPSGRLRLAIVGDVHGAWIVDRDEAALRLLAPDLTLLVGDFGNEDVALVREVAKLGLPKAVILGNHDAWFSLTGRAGSQASRGGVQQTRSAGDMLAALLRGGGAEAAAGLPPSPDPVDYVSEQLAALGTSHVGYGTMPLDEQGYTVMGARPFSKGGRSFSSIRGFMEGLYGVTSMEESAQRIVQVAESAPVHHALIVMGHNGPAGLGSRAFDICGVDWEPKAGDHGDPDLQAALAALHRAGRRVSLVTFGHMHHRLYAANSRGRSSRLRRMVALDPATGTVFLNAATVPRINPASFAASEAALLPPPPHNPSTSSAPLTSPKRYGSGKRARMAAAASVTATTTTSGSVARGAAHHHFMIADLDRGEVVSVRDVWVQVTPVTEETVAAVLQAATSGEAAEAESAGSNTDSGEDESNEKAPAIVMEPRRIGNYVVQIVRQHVVLRTVPGENGAVVKFIWNAHDQVYEPYVLGSGAAPTAAASDASNSEGQAAVAGGKAQPPGDDSEMGTAPTAATAEATAAAASEPVAAATVLGLTAR</sequence>
<name>A0A8J4FWQ2_9CHLO</name>
<evidence type="ECO:0000313" key="3">
    <source>
        <dbReference type="Proteomes" id="UP000722791"/>
    </source>
</evidence>
<organism evidence="2 3">
    <name type="scientific">Volvox reticuliferus</name>
    <dbReference type="NCBI Taxonomy" id="1737510"/>
    <lineage>
        <taxon>Eukaryota</taxon>
        <taxon>Viridiplantae</taxon>
        <taxon>Chlorophyta</taxon>
        <taxon>core chlorophytes</taxon>
        <taxon>Chlorophyceae</taxon>
        <taxon>CS clade</taxon>
        <taxon>Chlamydomonadales</taxon>
        <taxon>Volvocaceae</taxon>
        <taxon>Volvox</taxon>
    </lineage>
</organism>
<feature type="compositionally biased region" description="Low complexity" evidence="1">
    <location>
        <begin position="582"/>
        <end position="594"/>
    </location>
</feature>
<comment type="caution">
    <text evidence="2">The sequence shown here is derived from an EMBL/GenBank/DDBJ whole genome shotgun (WGS) entry which is preliminary data.</text>
</comment>
<feature type="region of interest" description="Disordered" evidence="1">
    <location>
        <begin position="377"/>
        <end position="403"/>
    </location>
</feature>
<dbReference type="PANTHER" id="PTHR35769">
    <property type="entry name" value="CALCINEURIN-LIKE METALLO-PHOSPHOESTERASE SUPERFAMILY PROTEIN"/>
    <property type="match status" value="1"/>
</dbReference>
<dbReference type="CDD" id="cd07397">
    <property type="entry name" value="MPP_NostocDevT-like"/>
    <property type="match status" value="1"/>
</dbReference>
<dbReference type="OrthoDB" id="3664at2759"/>
<dbReference type="GO" id="GO:0016787">
    <property type="term" value="F:hydrolase activity"/>
    <property type="evidence" value="ECO:0007669"/>
    <property type="project" value="InterPro"/>
</dbReference>
<dbReference type="SUPFAM" id="SSF56300">
    <property type="entry name" value="Metallo-dependent phosphatases"/>
    <property type="match status" value="1"/>
</dbReference>
<dbReference type="Proteomes" id="UP000722791">
    <property type="component" value="Unassembled WGS sequence"/>
</dbReference>
<dbReference type="EMBL" id="BNCQ01000046">
    <property type="protein sequence ID" value="GIM12938.1"/>
    <property type="molecule type" value="Genomic_DNA"/>
</dbReference>
<dbReference type="Gene3D" id="3.60.21.10">
    <property type="match status" value="1"/>
</dbReference>
<proteinExistence type="predicted"/>
<protein>
    <submittedName>
        <fullName evidence="2">Uncharacterized protein</fullName>
    </submittedName>
</protein>
<reference evidence="2" key="1">
    <citation type="journal article" date="2021" name="Proc. Natl. Acad. Sci. U.S.A.">
        <title>Three genomes in the algal genus Volvox reveal the fate of a haploid sex-determining region after a transition to homothallism.</title>
        <authorList>
            <person name="Yamamoto K."/>
            <person name="Hamaji T."/>
            <person name="Kawai-Toyooka H."/>
            <person name="Matsuzaki R."/>
            <person name="Takahashi F."/>
            <person name="Nishimura Y."/>
            <person name="Kawachi M."/>
            <person name="Noguchi H."/>
            <person name="Minakuchi Y."/>
            <person name="Umen J.G."/>
            <person name="Toyoda A."/>
            <person name="Nozaki H."/>
        </authorList>
    </citation>
    <scope>NUCLEOTIDE SEQUENCE</scope>
    <source>
        <strain evidence="2">NIES-3785</strain>
    </source>
</reference>
<dbReference type="InterPro" id="IPR027629">
    <property type="entry name" value="DevT-like"/>
</dbReference>
<dbReference type="Pfam" id="PF00149">
    <property type="entry name" value="Metallophos"/>
    <property type="match status" value="1"/>
</dbReference>
<feature type="compositionally biased region" description="Low complexity" evidence="1">
    <location>
        <begin position="471"/>
        <end position="480"/>
    </location>
</feature>
<dbReference type="InterPro" id="IPR004843">
    <property type="entry name" value="Calcineurin-like_PHP"/>
</dbReference>
<evidence type="ECO:0000313" key="2">
    <source>
        <dbReference type="EMBL" id="GIM12938.1"/>
    </source>
</evidence>
<dbReference type="AlphaFoldDB" id="A0A8J4FWQ2"/>
<evidence type="ECO:0000256" key="1">
    <source>
        <dbReference type="SAM" id="MobiDB-lite"/>
    </source>
</evidence>
<gene>
    <name evidence="2" type="ORF">Vretimale_16176</name>
</gene>
<feature type="compositionally biased region" description="Low complexity" evidence="1">
    <location>
        <begin position="549"/>
        <end position="560"/>
    </location>
</feature>
<dbReference type="InterPro" id="IPR029052">
    <property type="entry name" value="Metallo-depent_PP-like"/>
</dbReference>
<feature type="region of interest" description="Disordered" evidence="1">
    <location>
        <begin position="471"/>
        <end position="496"/>
    </location>
</feature>
<accession>A0A8J4FWQ2</accession>